<evidence type="ECO:0000313" key="3">
    <source>
        <dbReference type="Proteomes" id="UP000009235"/>
    </source>
</evidence>
<evidence type="ECO:0008006" key="4">
    <source>
        <dbReference type="Google" id="ProtNLM"/>
    </source>
</evidence>
<dbReference type="OrthoDB" id="4776423at2"/>
<accession>F6EGI6</accession>
<evidence type="ECO:0000256" key="1">
    <source>
        <dbReference type="SAM" id="SignalP"/>
    </source>
</evidence>
<dbReference type="EMBL" id="CP002786">
    <property type="protein sequence ID" value="AEF41039.1"/>
    <property type="molecule type" value="Genomic_DNA"/>
</dbReference>
<reference evidence="2 3" key="1">
    <citation type="journal article" date="2011" name="J. Bacteriol.">
        <title>Complete genome sequence of Amycolicicoccus subflavus DQS3-9A1T, an actinomycete isolated from crude oil-polluted soil.</title>
        <authorList>
            <person name="Cai M."/>
            <person name="Chen W.M."/>
            <person name="Nie Y."/>
            <person name="Chi C.Q."/>
            <person name="Wang Y.N."/>
            <person name="Tang Y.Q."/>
            <person name="Li G.Y."/>
            <person name="Wu X.L."/>
        </authorList>
    </citation>
    <scope>NUCLEOTIDE SEQUENCE [LARGE SCALE GENOMIC DNA]</scope>
    <source>
        <strain evidence="3">DSM 45089 / DQS3-9A1</strain>
    </source>
</reference>
<gene>
    <name evidence="2" type="ordered locus">AS9A_2592</name>
</gene>
<keyword evidence="3" id="KW-1185">Reference proteome</keyword>
<name>F6EGI6_HOYSD</name>
<feature type="chain" id="PRO_5003338928" description="Secreted protein" evidence="1">
    <location>
        <begin position="27"/>
        <end position="191"/>
    </location>
</feature>
<dbReference type="STRING" id="443218.AS9A_2592"/>
<dbReference type="Proteomes" id="UP000009235">
    <property type="component" value="Chromosome"/>
</dbReference>
<proteinExistence type="predicted"/>
<organism evidence="2 3">
    <name type="scientific">Hoyosella subflava (strain DSM 45089 / JCM 17490 / NBRC 109087 / DQS3-9A1)</name>
    <name type="common">Amycolicicoccus subflavus</name>
    <dbReference type="NCBI Taxonomy" id="443218"/>
    <lineage>
        <taxon>Bacteria</taxon>
        <taxon>Bacillati</taxon>
        <taxon>Actinomycetota</taxon>
        <taxon>Actinomycetes</taxon>
        <taxon>Mycobacteriales</taxon>
        <taxon>Hoyosellaceae</taxon>
        <taxon>Hoyosella</taxon>
    </lineage>
</organism>
<dbReference type="HOGENOM" id="CLU_1418880_0_0_11"/>
<protein>
    <recommendedName>
        <fullName evidence="4">Secreted protein</fullName>
    </recommendedName>
</protein>
<feature type="signal peptide" evidence="1">
    <location>
        <begin position="1"/>
        <end position="26"/>
    </location>
</feature>
<keyword evidence="1" id="KW-0732">Signal</keyword>
<sequence>MTTKRTSALAALAAASLLVVPAYAVADTTSPECEVSDSVFTCTFDAPGEHVFDVPDGVESITVSATGAHLAAPNDETPDSLAETVTSEVTDLFATLYISVPLTGEGGAAEVATDLDDTDTRIVIAAGGDGAESSLGDDQDLAEPEAAPSVVISYSVDEQIGSDPATCPGLCIDDTVYKLYELIMSNAQQPQ</sequence>
<dbReference type="PROSITE" id="PS00430">
    <property type="entry name" value="TONB_DEPENDENT_REC_1"/>
    <property type="match status" value="1"/>
</dbReference>
<evidence type="ECO:0000313" key="2">
    <source>
        <dbReference type="EMBL" id="AEF41039.1"/>
    </source>
</evidence>
<dbReference type="KEGG" id="asd:AS9A_2592"/>
<dbReference type="InterPro" id="IPR010916">
    <property type="entry name" value="TonB_box_CS"/>
</dbReference>
<dbReference type="AlphaFoldDB" id="F6EGI6"/>
<dbReference type="RefSeq" id="WP_013807388.1">
    <property type="nucleotide sequence ID" value="NC_015564.1"/>
</dbReference>